<evidence type="ECO:0000313" key="2">
    <source>
        <dbReference type="Proteomes" id="UP000823775"/>
    </source>
</evidence>
<organism evidence="1 2">
    <name type="scientific">Datura stramonium</name>
    <name type="common">Jimsonweed</name>
    <name type="synonym">Common thornapple</name>
    <dbReference type="NCBI Taxonomy" id="4076"/>
    <lineage>
        <taxon>Eukaryota</taxon>
        <taxon>Viridiplantae</taxon>
        <taxon>Streptophyta</taxon>
        <taxon>Embryophyta</taxon>
        <taxon>Tracheophyta</taxon>
        <taxon>Spermatophyta</taxon>
        <taxon>Magnoliopsida</taxon>
        <taxon>eudicotyledons</taxon>
        <taxon>Gunneridae</taxon>
        <taxon>Pentapetalae</taxon>
        <taxon>asterids</taxon>
        <taxon>lamiids</taxon>
        <taxon>Solanales</taxon>
        <taxon>Solanaceae</taxon>
        <taxon>Solanoideae</taxon>
        <taxon>Datureae</taxon>
        <taxon>Datura</taxon>
    </lineage>
</organism>
<dbReference type="EMBL" id="JACEIK010000222">
    <property type="protein sequence ID" value="MCD7452769.1"/>
    <property type="molecule type" value="Genomic_DNA"/>
</dbReference>
<sequence length="145" mass="16566">MSACRLFFLLGASIVRNGNKPTNIYSPFSQTFHKKPLPSLLYGSEATIVPATLRDQHRRTSLVSPKNHPWPEWVTPVLTSLVTVPTFSKSCPPKICGQLWERAVLIYSGKVVNHIWMHLNRRRRGMWCLQSPVDHVIAYLDIEES</sequence>
<evidence type="ECO:0008006" key="3">
    <source>
        <dbReference type="Google" id="ProtNLM"/>
    </source>
</evidence>
<evidence type="ECO:0000313" key="1">
    <source>
        <dbReference type="EMBL" id="MCD7452769.1"/>
    </source>
</evidence>
<proteinExistence type="predicted"/>
<name>A0ABS8S4I1_DATST</name>
<dbReference type="Proteomes" id="UP000823775">
    <property type="component" value="Unassembled WGS sequence"/>
</dbReference>
<accession>A0ABS8S4I1</accession>
<gene>
    <name evidence="1" type="ORF">HAX54_018071</name>
</gene>
<comment type="caution">
    <text evidence="1">The sequence shown here is derived from an EMBL/GenBank/DDBJ whole genome shotgun (WGS) entry which is preliminary data.</text>
</comment>
<reference evidence="1 2" key="1">
    <citation type="journal article" date="2021" name="BMC Genomics">
        <title>Datura genome reveals duplications of psychoactive alkaloid biosynthetic genes and high mutation rate following tissue culture.</title>
        <authorList>
            <person name="Rajewski A."/>
            <person name="Carter-House D."/>
            <person name="Stajich J."/>
            <person name="Litt A."/>
        </authorList>
    </citation>
    <scope>NUCLEOTIDE SEQUENCE [LARGE SCALE GENOMIC DNA]</scope>
    <source>
        <strain evidence="1">AR-01</strain>
    </source>
</reference>
<protein>
    <recommendedName>
        <fullName evidence="3">C2H2-type domain-containing protein</fullName>
    </recommendedName>
</protein>
<keyword evidence="2" id="KW-1185">Reference proteome</keyword>